<feature type="domain" description="Methyltransferase type 11" evidence="2">
    <location>
        <begin position="49"/>
        <end position="155"/>
    </location>
</feature>
<comment type="caution">
    <text evidence="3">The sequence shown here is derived from an EMBL/GenBank/DDBJ whole genome shotgun (WGS) entry which is preliminary data.</text>
</comment>
<organism evidence="3 4">
    <name type="scientific">Candidatus Kutchimonas denitrificans</name>
    <dbReference type="NCBI Taxonomy" id="3056748"/>
    <lineage>
        <taxon>Bacteria</taxon>
        <taxon>Pseudomonadati</taxon>
        <taxon>Gemmatimonadota</taxon>
        <taxon>Gemmatimonadia</taxon>
        <taxon>Candidatus Palauibacterales</taxon>
        <taxon>Candidatus Palauibacteraceae</taxon>
        <taxon>Candidatus Kutchimonas</taxon>
    </lineage>
</organism>
<protein>
    <submittedName>
        <fullName evidence="3">Class I SAM-dependent methyltransferase</fullName>
    </submittedName>
</protein>
<dbReference type="PANTHER" id="PTHR43464">
    <property type="entry name" value="METHYLTRANSFERASE"/>
    <property type="match status" value="1"/>
</dbReference>
<dbReference type="Pfam" id="PF08241">
    <property type="entry name" value="Methyltransf_11"/>
    <property type="match status" value="1"/>
</dbReference>
<dbReference type="EMBL" id="JAACAK010000064">
    <property type="protein sequence ID" value="NIR75157.1"/>
    <property type="molecule type" value="Genomic_DNA"/>
</dbReference>
<accession>A0AAE4Z9S8</accession>
<dbReference type="GO" id="GO:0032259">
    <property type="term" value="P:methylation"/>
    <property type="evidence" value="ECO:0007669"/>
    <property type="project" value="UniProtKB-KW"/>
</dbReference>
<dbReference type="InterPro" id="IPR013216">
    <property type="entry name" value="Methyltransf_11"/>
</dbReference>
<evidence type="ECO:0000256" key="1">
    <source>
        <dbReference type="SAM" id="Phobius"/>
    </source>
</evidence>
<keyword evidence="3" id="KW-0489">Methyltransferase</keyword>
<dbReference type="Gene3D" id="3.40.50.150">
    <property type="entry name" value="Vaccinia Virus protein VP39"/>
    <property type="match status" value="1"/>
</dbReference>
<dbReference type="Proteomes" id="UP000702544">
    <property type="component" value="Unassembled WGS sequence"/>
</dbReference>
<keyword evidence="1" id="KW-0472">Membrane</keyword>
<dbReference type="InterPro" id="IPR029063">
    <property type="entry name" value="SAM-dependent_MTases_sf"/>
</dbReference>
<reference evidence="3 4" key="1">
    <citation type="submission" date="2020-01" db="EMBL/GenBank/DDBJ databases">
        <title>Genomes assembled from Gulf of Kutch pelagic sediment metagenomes.</title>
        <authorList>
            <person name="Chandrashekar M."/>
            <person name="Mahajan M.S."/>
            <person name="Dave K.J."/>
            <person name="Vatsa P."/>
            <person name="Nathani N.M."/>
        </authorList>
    </citation>
    <scope>NUCLEOTIDE SEQUENCE [LARGE SCALE GENOMIC DNA]</scope>
    <source>
        <strain evidence="3">KS3-K002</strain>
    </source>
</reference>
<gene>
    <name evidence="3" type="ORF">GWO12_08610</name>
</gene>
<dbReference type="GO" id="GO:0008757">
    <property type="term" value="F:S-adenosylmethionine-dependent methyltransferase activity"/>
    <property type="evidence" value="ECO:0007669"/>
    <property type="project" value="InterPro"/>
</dbReference>
<name>A0AAE4Z9S8_9BACT</name>
<keyword evidence="3" id="KW-0808">Transferase</keyword>
<dbReference type="AlphaFoldDB" id="A0AAE4Z9S8"/>
<feature type="transmembrane region" description="Helical" evidence="1">
    <location>
        <begin position="270"/>
        <end position="292"/>
    </location>
</feature>
<sequence length="298" mass="33414">MERHTTYELEETANAELPQQVWLDGIERGKRVAAFMSKIVGNLGDKTILDLGCATGGLTLMLADEGGYAVGLDSQLTNVLEATKRELPEKGRIPAFVQGDAIQLPFRRNAFDVILLSGLLEWMGFARPEAPPKDAQLETLEQVHRSLSPGGYVFVGIENRWFPKFLARSPHQRLPFAMLLPSRLAWTLPGWVFGDKVHECLHGHRGLRRLLETAGFDRVEIHIPLFGYHFPREIAKGDDRRAVLAAVERTRRPARSRLERVASGGRWGRAWFSLIAALGLQLWLAPAFIAVARKPKKL</sequence>
<evidence type="ECO:0000313" key="4">
    <source>
        <dbReference type="Proteomes" id="UP000702544"/>
    </source>
</evidence>
<dbReference type="SUPFAM" id="SSF53335">
    <property type="entry name" value="S-adenosyl-L-methionine-dependent methyltransferases"/>
    <property type="match status" value="1"/>
</dbReference>
<dbReference type="CDD" id="cd02440">
    <property type="entry name" value="AdoMet_MTases"/>
    <property type="match status" value="1"/>
</dbReference>
<evidence type="ECO:0000313" key="3">
    <source>
        <dbReference type="EMBL" id="NIR75157.1"/>
    </source>
</evidence>
<proteinExistence type="predicted"/>
<keyword evidence="1" id="KW-0812">Transmembrane</keyword>
<keyword evidence="1" id="KW-1133">Transmembrane helix</keyword>
<evidence type="ECO:0000259" key="2">
    <source>
        <dbReference type="Pfam" id="PF08241"/>
    </source>
</evidence>